<dbReference type="SFLD" id="SFLDS00003">
    <property type="entry name" value="Haloacid_Dehalogenase"/>
    <property type="match status" value="1"/>
</dbReference>
<reference evidence="1 2" key="1">
    <citation type="submission" date="2016-10" db="EMBL/GenBank/DDBJ databases">
        <authorList>
            <person name="de Groot N.N."/>
        </authorList>
    </citation>
    <scope>NUCLEOTIDE SEQUENCE [LARGE SCALE GENOMIC DNA]</scope>
    <source>
        <strain evidence="1 2">KPR-7B</strain>
    </source>
</reference>
<dbReference type="RefSeq" id="WP_092608777.1">
    <property type="nucleotide sequence ID" value="NZ_FNHU01000004.1"/>
</dbReference>
<proteinExistence type="predicted"/>
<dbReference type="SUPFAM" id="SSF56784">
    <property type="entry name" value="HAD-like"/>
    <property type="match status" value="1"/>
</dbReference>
<gene>
    <name evidence="1" type="ORF">SAMN04487766_10435</name>
</gene>
<sequence length="234" mass="24128">MYTTAGAGAEGRPLPLPYVPTAVLLDLDGTLVDSAPAILMALRAAFSELGLPAQAPAELMRFVGPPLVDGFHLYAGLTGAANAEAVATYRRHYRETMLDSPLYDGAAELVRGLHAAGMPLALATSKHEGYAREILAHKGLADCFTVVSGARAGDVSGRKAAVIHSALQRLAAAGADLDRPVHVGDLDHDVQGARAEGVDCIGALWGYGSAEELRGAIALVTTPAELGALLGVEV</sequence>
<organism evidence="1 2">
    <name type="scientific">Actinomyces ruminicola</name>
    <dbReference type="NCBI Taxonomy" id="332524"/>
    <lineage>
        <taxon>Bacteria</taxon>
        <taxon>Bacillati</taxon>
        <taxon>Actinomycetota</taxon>
        <taxon>Actinomycetes</taxon>
        <taxon>Actinomycetales</taxon>
        <taxon>Actinomycetaceae</taxon>
        <taxon>Actinomyces</taxon>
    </lineage>
</organism>
<name>A0A1G9UBR0_9ACTO</name>
<dbReference type="InterPro" id="IPR050155">
    <property type="entry name" value="HAD-like_hydrolase_sf"/>
</dbReference>
<dbReference type="PANTHER" id="PTHR43434">
    <property type="entry name" value="PHOSPHOGLYCOLATE PHOSPHATASE"/>
    <property type="match status" value="1"/>
</dbReference>
<dbReference type="InterPro" id="IPR023214">
    <property type="entry name" value="HAD_sf"/>
</dbReference>
<dbReference type="AlphaFoldDB" id="A0A1G9UBR0"/>
<dbReference type="Gene3D" id="1.10.150.240">
    <property type="entry name" value="Putative phosphatase, domain 2"/>
    <property type="match status" value="1"/>
</dbReference>
<protein>
    <submittedName>
        <fullName evidence="1">Phosphoglycolate phosphatase</fullName>
    </submittedName>
</protein>
<evidence type="ECO:0000313" key="1">
    <source>
        <dbReference type="EMBL" id="SDM57302.1"/>
    </source>
</evidence>
<accession>A0A1G9UBR0</accession>
<dbReference type="GO" id="GO:0004713">
    <property type="term" value="F:protein tyrosine kinase activity"/>
    <property type="evidence" value="ECO:0007669"/>
    <property type="project" value="TreeGrafter"/>
</dbReference>
<dbReference type="Gene3D" id="3.40.50.1000">
    <property type="entry name" value="HAD superfamily/HAD-like"/>
    <property type="match status" value="1"/>
</dbReference>
<dbReference type="PANTHER" id="PTHR43434:SF20">
    <property type="entry name" value="5'-NUCLEOTIDASE"/>
    <property type="match status" value="1"/>
</dbReference>
<dbReference type="Proteomes" id="UP000199671">
    <property type="component" value="Unassembled WGS sequence"/>
</dbReference>
<dbReference type="InterPro" id="IPR023198">
    <property type="entry name" value="PGP-like_dom2"/>
</dbReference>
<dbReference type="OrthoDB" id="9776368at2"/>
<dbReference type="GO" id="GO:0005829">
    <property type="term" value="C:cytosol"/>
    <property type="evidence" value="ECO:0007669"/>
    <property type="project" value="TreeGrafter"/>
</dbReference>
<evidence type="ECO:0000313" key="2">
    <source>
        <dbReference type="Proteomes" id="UP000199671"/>
    </source>
</evidence>
<dbReference type="EMBL" id="FNHU01000004">
    <property type="protein sequence ID" value="SDM57302.1"/>
    <property type="molecule type" value="Genomic_DNA"/>
</dbReference>
<dbReference type="Pfam" id="PF13419">
    <property type="entry name" value="HAD_2"/>
    <property type="match status" value="1"/>
</dbReference>
<dbReference type="SFLD" id="SFLDG01129">
    <property type="entry name" value="C1.5:_HAD__Beta-PGM__Phosphata"/>
    <property type="match status" value="1"/>
</dbReference>
<dbReference type="InterPro" id="IPR041492">
    <property type="entry name" value="HAD_2"/>
</dbReference>
<dbReference type="InterPro" id="IPR036412">
    <property type="entry name" value="HAD-like_sf"/>
</dbReference>